<dbReference type="EMBL" id="NXHG01000012">
    <property type="protein sequence ID" value="PCM59921.1"/>
    <property type="molecule type" value="Genomic_DNA"/>
</dbReference>
<evidence type="ECO:0000313" key="1">
    <source>
        <dbReference type="EMBL" id="PCM59921.1"/>
    </source>
</evidence>
<evidence type="ECO:0000313" key="2">
    <source>
        <dbReference type="Proteomes" id="UP000217648"/>
    </source>
</evidence>
<accession>A0A2A5MG82</accession>
<dbReference type="AlphaFoldDB" id="A0A2A5MG82"/>
<dbReference type="Proteomes" id="UP000217648">
    <property type="component" value="Unassembled WGS sequence"/>
</dbReference>
<organism evidence="1 2">
    <name type="scientific">Klebsiella quasipneumoniae</name>
    <dbReference type="NCBI Taxonomy" id="1463165"/>
    <lineage>
        <taxon>Bacteria</taxon>
        <taxon>Pseudomonadati</taxon>
        <taxon>Pseudomonadota</taxon>
        <taxon>Gammaproteobacteria</taxon>
        <taxon>Enterobacterales</taxon>
        <taxon>Enterobacteriaceae</taxon>
        <taxon>Klebsiella/Raoultella group</taxon>
        <taxon>Klebsiella</taxon>
        <taxon>Klebsiella pneumoniae complex</taxon>
    </lineage>
</organism>
<sequence>MRMITRKKPAFTELYQTGVLTRIAAVKSPDGGGWRLFGLWRGKEIAVFVEAARGGIREWSGLDYLANFCASCGISLWEIHNKVEPKLPK</sequence>
<gene>
    <name evidence="1" type="ORF">CP911_18980</name>
</gene>
<protein>
    <recommendedName>
        <fullName evidence="3">Bacteriophage protein</fullName>
    </recommendedName>
</protein>
<reference evidence="1 2" key="1">
    <citation type="submission" date="2017-09" db="EMBL/GenBank/DDBJ databases">
        <title>Mdr eskape-Ghana.</title>
        <authorList>
            <person name="Agyepong N."/>
            <person name="Janice J."/>
            <person name="Samuelsen O."/>
            <person name="Owusu-Ofori A."/>
            <person name="Sundsfjord A."/>
            <person name="Essack S."/>
            <person name="Pedersen T."/>
        </authorList>
    </citation>
    <scope>NUCLEOTIDE SEQUENCE [LARGE SCALE GENOMIC DNA]</scope>
    <source>
        <strain evidence="1 2">46</strain>
    </source>
</reference>
<proteinExistence type="predicted"/>
<evidence type="ECO:0008006" key="3">
    <source>
        <dbReference type="Google" id="ProtNLM"/>
    </source>
</evidence>
<comment type="caution">
    <text evidence="1">The sequence shown here is derived from an EMBL/GenBank/DDBJ whole genome shotgun (WGS) entry which is preliminary data.</text>
</comment>
<name>A0A2A5MG82_9ENTR</name>